<name>X1CKD7_9ZZZZ</name>
<evidence type="ECO:0000313" key="1">
    <source>
        <dbReference type="EMBL" id="GAG84671.1"/>
    </source>
</evidence>
<accession>X1CKD7</accession>
<proteinExistence type="predicted"/>
<comment type="caution">
    <text evidence="1">The sequence shown here is derived from an EMBL/GenBank/DDBJ whole genome shotgun (WGS) entry which is preliminary data.</text>
</comment>
<dbReference type="EMBL" id="BART01018001">
    <property type="protein sequence ID" value="GAG84671.1"/>
    <property type="molecule type" value="Genomic_DNA"/>
</dbReference>
<reference evidence="1" key="1">
    <citation type="journal article" date="2014" name="Front. Microbiol.">
        <title>High frequency of phylogenetically diverse reductive dehalogenase-homologous genes in deep subseafloor sedimentary metagenomes.</title>
        <authorList>
            <person name="Kawai M."/>
            <person name="Futagami T."/>
            <person name="Toyoda A."/>
            <person name="Takaki Y."/>
            <person name="Nishi S."/>
            <person name="Hori S."/>
            <person name="Arai W."/>
            <person name="Tsubouchi T."/>
            <person name="Morono Y."/>
            <person name="Uchiyama I."/>
            <person name="Ito T."/>
            <person name="Fujiyama A."/>
            <person name="Inagaki F."/>
            <person name="Takami H."/>
        </authorList>
    </citation>
    <scope>NUCLEOTIDE SEQUENCE</scope>
    <source>
        <strain evidence="1">Expedition CK06-06</strain>
    </source>
</reference>
<sequence>GFYRLHELSLNTKRLHIIENTIRYYQKLNKELGDNYFIEKIGYTGYQMMCANLTYVYLGEVAHGMRRKELKRIRKLLREEGIKFYVKLIPSHIKKFKLERMFLASYLRRWLRHFIFIKRWIMY</sequence>
<organism evidence="1">
    <name type="scientific">marine sediment metagenome</name>
    <dbReference type="NCBI Taxonomy" id="412755"/>
    <lineage>
        <taxon>unclassified sequences</taxon>
        <taxon>metagenomes</taxon>
        <taxon>ecological metagenomes</taxon>
    </lineage>
</organism>
<gene>
    <name evidence="1" type="ORF">S01H4_34076</name>
</gene>
<feature type="non-terminal residue" evidence="1">
    <location>
        <position position="1"/>
    </location>
</feature>
<protein>
    <submittedName>
        <fullName evidence="1">Uncharacterized protein</fullName>
    </submittedName>
</protein>
<dbReference type="AlphaFoldDB" id="X1CKD7"/>